<keyword evidence="7" id="KW-0479">Metal-binding</keyword>
<evidence type="ECO:0000256" key="15">
    <source>
        <dbReference type="SAM" id="MobiDB-lite"/>
    </source>
</evidence>
<sequence length="418" mass="46387">MNAPASHISRASSQRPGDHTGRRHDMLSEKSRPIIEATLPIIAERINDITPDFYRRMFAARPDLMDGMFSRSSQLEGTQPRALAGSIAVFASYIVEHPDSYPDEVLSRVAHKHASLGLKEEEYPTVYKYLFEAIAANLGDLATPEIVEAWTEVYWLMGNALIKLEKGLYASQANDVMFAPFKVVDRKETGENVVVLTFEPADETPMTESKGGQYISIVVPARDGLRQARQYTLLPSEKNQRRIGVKLDPNGEMTSILHELKIGDVVEISNPYGDLTLEGFGNPEAPLYLFSAGIGTTPMLSFLSELIEKGSQRPVTVVHADRRLDTWPLREELTELVNKLPNARLISFIEGEGGDYTGRVDVSKLDVPANANVYLCGPLPFMQGVRSALVEAGVPGKNINYEIFGPDQWMLHDQAREA</sequence>
<feature type="domain" description="Globin" evidence="16">
    <location>
        <begin position="26"/>
        <end position="166"/>
    </location>
</feature>
<dbReference type="Pfam" id="PF00175">
    <property type="entry name" value="NAD_binding_1"/>
    <property type="match status" value="1"/>
</dbReference>
<evidence type="ECO:0000259" key="17">
    <source>
        <dbReference type="PROSITE" id="PS51384"/>
    </source>
</evidence>
<dbReference type="GO" id="GO:0005344">
    <property type="term" value="F:oxygen carrier activity"/>
    <property type="evidence" value="ECO:0007669"/>
    <property type="project" value="UniProtKB-KW"/>
</dbReference>
<dbReference type="PANTHER" id="PTHR43396">
    <property type="entry name" value="FLAVOHEMOPROTEIN"/>
    <property type="match status" value="1"/>
</dbReference>
<keyword evidence="4 14" id="KW-0349">Heme</keyword>
<keyword evidence="9" id="KW-0408">Iron</keyword>
<dbReference type="InterPro" id="IPR017927">
    <property type="entry name" value="FAD-bd_FR_type"/>
</dbReference>
<dbReference type="PROSITE" id="PS51384">
    <property type="entry name" value="FAD_FR"/>
    <property type="match status" value="1"/>
</dbReference>
<comment type="similarity">
    <text evidence="14">Belongs to the globin family.</text>
</comment>
<evidence type="ECO:0000259" key="16">
    <source>
        <dbReference type="PROSITE" id="PS01033"/>
    </source>
</evidence>
<organism evidence="18 19">
    <name type="scientific">Rothia mucilaginosa (strain DY-18)</name>
    <name type="common">Stomatococcus mucilaginosus</name>
    <dbReference type="NCBI Taxonomy" id="680646"/>
    <lineage>
        <taxon>Bacteria</taxon>
        <taxon>Bacillati</taxon>
        <taxon>Actinomycetota</taxon>
        <taxon>Actinomycetes</taxon>
        <taxon>Micrococcales</taxon>
        <taxon>Micrococcaceae</taxon>
        <taxon>Rothia</taxon>
    </lineage>
</organism>
<reference evidence="18 19" key="2">
    <citation type="journal article" date="2010" name="J Osaka Dent Univ">
        <title>Isolation and identification of Rothia mucilaginosa from persistent apical periodontitis lesions.</title>
        <authorList>
            <person name="Yamane K."/>
            <person name="Yoshida M."/>
            <person name="Fujihira T."/>
            <person name="Baba T."/>
            <person name="Tsuji N."/>
            <person name="Hayashi H."/>
            <person name="Sugimori C."/>
            <person name="Yamanaka T."/>
            <person name="Mashimo C."/>
            <person name="Nambu T."/>
            <person name="Kawai H."/>
            <person name="Fukushima H."/>
        </authorList>
    </citation>
    <scope>NUCLEOTIDE SEQUENCE [LARGE SCALE GENOMIC DNA]</scope>
    <source>
        <strain evidence="18 19">DY-18</strain>
    </source>
</reference>
<keyword evidence="5 14" id="KW-0561">Oxygen transport</keyword>
<dbReference type="PROSITE" id="PS01033">
    <property type="entry name" value="GLOBIN"/>
    <property type="match status" value="1"/>
</dbReference>
<keyword evidence="14" id="KW-0813">Transport</keyword>
<dbReference type="GO" id="GO:0019825">
    <property type="term" value="F:oxygen binding"/>
    <property type="evidence" value="ECO:0007669"/>
    <property type="project" value="InterPro"/>
</dbReference>
<evidence type="ECO:0000256" key="13">
    <source>
        <dbReference type="ARBA" id="ARBA00049433"/>
    </source>
</evidence>
<dbReference type="EC" id="1.14.12.17" evidence="3"/>
<protein>
    <recommendedName>
        <fullName evidence="3">nitric oxide dioxygenase</fullName>
        <ecNumber evidence="3">1.14.12.17</ecNumber>
    </recommendedName>
</protein>
<dbReference type="CDD" id="cd06184">
    <property type="entry name" value="flavohem_like_fad_nad_binding"/>
    <property type="match status" value="1"/>
</dbReference>
<keyword evidence="11" id="KW-0520">NAD</keyword>
<evidence type="ECO:0000256" key="4">
    <source>
        <dbReference type="ARBA" id="ARBA00022617"/>
    </source>
</evidence>
<comment type="catalytic activity">
    <reaction evidence="12">
        <text>2 nitric oxide + NADH + 2 O2 = 2 nitrate + NAD(+) + H(+)</text>
        <dbReference type="Rhea" id="RHEA:19469"/>
        <dbReference type="ChEBI" id="CHEBI:15378"/>
        <dbReference type="ChEBI" id="CHEBI:15379"/>
        <dbReference type="ChEBI" id="CHEBI:16480"/>
        <dbReference type="ChEBI" id="CHEBI:17632"/>
        <dbReference type="ChEBI" id="CHEBI:57540"/>
        <dbReference type="ChEBI" id="CHEBI:57945"/>
        <dbReference type="EC" id="1.14.12.17"/>
    </reaction>
</comment>
<dbReference type="Gene3D" id="1.10.490.10">
    <property type="entry name" value="Globins"/>
    <property type="match status" value="1"/>
</dbReference>
<evidence type="ECO:0000256" key="11">
    <source>
        <dbReference type="ARBA" id="ARBA00023027"/>
    </source>
</evidence>
<keyword evidence="6" id="KW-0001">2Fe-2S</keyword>
<dbReference type="Gene3D" id="3.40.50.80">
    <property type="entry name" value="Nucleotide-binding domain of ferredoxin-NADP reductase (FNR) module"/>
    <property type="match status" value="1"/>
</dbReference>
<gene>
    <name evidence="18" type="ordered locus">RMDY18_17440</name>
</gene>
<dbReference type="InterPro" id="IPR039261">
    <property type="entry name" value="FNR_nucleotide-bd"/>
</dbReference>
<keyword evidence="19" id="KW-1185">Reference proteome</keyword>
<dbReference type="InterPro" id="IPR017938">
    <property type="entry name" value="Riboflavin_synthase-like_b-brl"/>
</dbReference>
<evidence type="ECO:0000256" key="3">
    <source>
        <dbReference type="ARBA" id="ARBA00012229"/>
    </source>
</evidence>
<dbReference type="InterPro" id="IPR012292">
    <property type="entry name" value="Globin/Proto"/>
</dbReference>
<reference evidence="19" key="1">
    <citation type="submission" date="2009-07" db="EMBL/GenBank/DDBJ databases">
        <title>Complete genome sequence of Rothia mucilaginosa DJ.</title>
        <authorList>
            <person name="Yamane K."/>
            <person name="Nambu T."/>
            <person name="Mashimo C."/>
            <person name="Sugimori C."/>
            <person name="Yamanaka T."/>
            <person name="Leung K."/>
            <person name="Fukushima H."/>
        </authorList>
    </citation>
    <scope>NUCLEOTIDE SEQUENCE [LARGE SCALE GENOMIC DNA]</scope>
    <source>
        <strain evidence="19">DY-18</strain>
    </source>
</reference>
<keyword evidence="8" id="KW-0521">NADP</keyword>
<dbReference type="HOGENOM" id="CLU_003827_12_0_11"/>
<evidence type="ECO:0000256" key="5">
    <source>
        <dbReference type="ARBA" id="ARBA00022621"/>
    </source>
</evidence>
<dbReference type="eggNOG" id="COG1017">
    <property type="taxonomic scope" value="Bacteria"/>
</dbReference>
<dbReference type="GO" id="GO:0020037">
    <property type="term" value="F:heme binding"/>
    <property type="evidence" value="ECO:0007669"/>
    <property type="project" value="InterPro"/>
</dbReference>
<dbReference type="InterPro" id="IPR000971">
    <property type="entry name" value="Globin"/>
</dbReference>
<dbReference type="InterPro" id="IPR001433">
    <property type="entry name" value="OxRdtase_FAD/NAD-bd"/>
</dbReference>
<dbReference type="SUPFAM" id="SSF63380">
    <property type="entry name" value="Riboflavin synthase domain-like"/>
    <property type="match status" value="1"/>
</dbReference>
<dbReference type="Gene3D" id="2.40.30.10">
    <property type="entry name" value="Translation factors"/>
    <property type="match status" value="1"/>
</dbReference>
<dbReference type="GO" id="GO:0071500">
    <property type="term" value="P:cellular response to nitrosative stress"/>
    <property type="evidence" value="ECO:0007669"/>
    <property type="project" value="TreeGrafter"/>
</dbReference>
<dbReference type="InterPro" id="IPR008333">
    <property type="entry name" value="Cbr1-like_FAD-bd_dom"/>
</dbReference>
<dbReference type="KEGG" id="rmu:RMDY18_17440"/>
<keyword evidence="10" id="KW-0411">Iron-sulfur</keyword>
<dbReference type="PANTHER" id="PTHR43396:SF3">
    <property type="entry name" value="FLAVOHEMOPROTEIN"/>
    <property type="match status" value="1"/>
</dbReference>
<evidence type="ECO:0000256" key="2">
    <source>
        <dbReference type="ARBA" id="ARBA00006401"/>
    </source>
</evidence>
<comment type="catalytic activity">
    <reaction evidence="13">
        <text>2 nitric oxide + NADPH + 2 O2 = 2 nitrate + NADP(+) + H(+)</text>
        <dbReference type="Rhea" id="RHEA:19465"/>
        <dbReference type="ChEBI" id="CHEBI:15378"/>
        <dbReference type="ChEBI" id="CHEBI:15379"/>
        <dbReference type="ChEBI" id="CHEBI:16480"/>
        <dbReference type="ChEBI" id="CHEBI:17632"/>
        <dbReference type="ChEBI" id="CHEBI:57783"/>
        <dbReference type="ChEBI" id="CHEBI:58349"/>
        <dbReference type="EC" id="1.14.12.17"/>
    </reaction>
</comment>
<dbReference type="GO" id="GO:0051537">
    <property type="term" value="F:2 iron, 2 sulfur cluster binding"/>
    <property type="evidence" value="ECO:0007669"/>
    <property type="project" value="UniProtKB-KW"/>
</dbReference>
<dbReference type="SUPFAM" id="SSF52343">
    <property type="entry name" value="Ferredoxin reductase-like, C-terminal NADP-linked domain"/>
    <property type="match status" value="1"/>
</dbReference>
<dbReference type="Pfam" id="PF00970">
    <property type="entry name" value="FAD_binding_6"/>
    <property type="match status" value="1"/>
</dbReference>
<evidence type="ECO:0000256" key="8">
    <source>
        <dbReference type="ARBA" id="ARBA00022857"/>
    </source>
</evidence>
<reference evidence="18 19" key="3">
    <citation type="journal article" date="2010" name="Sequencing">
        <title>Complete Genome Sequence of Rothia mucilaginosa DY-18: A Clinical Isolate with Dense Meshwork-Like Structures from a Persistent Apical Periodontitis Lesion.</title>
        <authorList>
            <person name="Yamane K."/>
            <person name="Nambu T."/>
            <person name="Yamanaka T."/>
            <person name="Mashimo C."/>
            <person name="Sugimori C."/>
            <person name="Leung K.-P."/>
            <person name="Fukushima H."/>
        </authorList>
    </citation>
    <scope>NUCLEOTIDE SEQUENCE [LARGE SCALE GENOMIC DNA]</scope>
    <source>
        <strain evidence="18 19">DY-18</strain>
    </source>
</reference>
<evidence type="ECO:0000313" key="18">
    <source>
        <dbReference type="EMBL" id="BAI65576.1"/>
    </source>
</evidence>
<evidence type="ECO:0000256" key="6">
    <source>
        <dbReference type="ARBA" id="ARBA00022714"/>
    </source>
</evidence>
<dbReference type="AlphaFoldDB" id="D2NPK8"/>
<evidence type="ECO:0000256" key="12">
    <source>
        <dbReference type="ARBA" id="ARBA00048649"/>
    </source>
</evidence>
<dbReference type="GO" id="GO:0008941">
    <property type="term" value="F:nitric oxide dioxygenase NAD(P)H activity"/>
    <property type="evidence" value="ECO:0007669"/>
    <property type="project" value="UniProtKB-EC"/>
</dbReference>
<feature type="compositionally biased region" description="Basic and acidic residues" evidence="15">
    <location>
        <begin position="16"/>
        <end position="29"/>
    </location>
</feature>
<dbReference type="GO" id="GO:0046872">
    <property type="term" value="F:metal ion binding"/>
    <property type="evidence" value="ECO:0007669"/>
    <property type="project" value="UniProtKB-KW"/>
</dbReference>
<dbReference type="GO" id="GO:0071949">
    <property type="term" value="F:FAD binding"/>
    <property type="evidence" value="ECO:0007669"/>
    <property type="project" value="TreeGrafter"/>
</dbReference>
<dbReference type="PRINTS" id="PR00409">
    <property type="entry name" value="PHDIOXRDTASE"/>
</dbReference>
<dbReference type="Pfam" id="PF00042">
    <property type="entry name" value="Globin"/>
    <property type="match status" value="1"/>
</dbReference>
<comment type="cofactor">
    <cofactor evidence="1">
        <name>heme b</name>
        <dbReference type="ChEBI" id="CHEBI:60344"/>
    </cofactor>
</comment>
<feature type="domain" description="FAD-binding FR-type" evidence="17">
    <location>
        <begin position="176"/>
        <end position="278"/>
    </location>
</feature>
<evidence type="ECO:0000256" key="10">
    <source>
        <dbReference type="ARBA" id="ARBA00023014"/>
    </source>
</evidence>
<accession>D2NPK8</accession>
<dbReference type="eggNOG" id="COG1018">
    <property type="taxonomic scope" value="Bacteria"/>
</dbReference>
<dbReference type="EMBL" id="AP011540">
    <property type="protein sequence ID" value="BAI65576.1"/>
    <property type="molecule type" value="Genomic_DNA"/>
</dbReference>
<name>D2NPK8_ROTMD</name>
<evidence type="ECO:0000256" key="14">
    <source>
        <dbReference type="RuleBase" id="RU000356"/>
    </source>
</evidence>
<evidence type="ECO:0000256" key="1">
    <source>
        <dbReference type="ARBA" id="ARBA00001970"/>
    </source>
</evidence>
<dbReference type="Proteomes" id="UP000001883">
    <property type="component" value="Chromosome"/>
</dbReference>
<feature type="region of interest" description="Disordered" evidence="15">
    <location>
        <begin position="1"/>
        <end position="29"/>
    </location>
</feature>
<evidence type="ECO:0000313" key="19">
    <source>
        <dbReference type="Proteomes" id="UP000001883"/>
    </source>
</evidence>
<dbReference type="InterPro" id="IPR009050">
    <property type="entry name" value="Globin-like_sf"/>
</dbReference>
<proteinExistence type="inferred from homology"/>
<dbReference type="STRING" id="680646.RMDY18_17440"/>
<evidence type="ECO:0000256" key="9">
    <source>
        <dbReference type="ARBA" id="ARBA00023004"/>
    </source>
</evidence>
<comment type="similarity">
    <text evidence="2">In the C-terminal section; belongs to the flavoprotein pyridine nucleotide cytochrome reductase family.</text>
</comment>
<dbReference type="SUPFAM" id="SSF46458">
    <property type="entry name" value="Globin-like"/>
    <property type="match status" value="1"/>
</dbReference>
<evidence type="ECO:0000256" key="7">
    <source>
        <dbReference type="ARBA" id="ARBA00022723"/>
    </source>
</evidence>
<dbReference type="GO" id="GO:0046210">
    <property type="term" value="P:nitric oxide catabolic process"/>
    <property type="evidence" value="ECO:0007669"/>
    <property type="project" value="TreeGrafter"/>
</dbReference>